<feature type="domain" description="HAMP" evidence="16">
    <location>
        <begin position="184"/>
        <end position="235"/>
    </location>
</feature>
<evidence type="ECO:0000256" key="9">
    <source>
        <dbReference type="ARBA" id="ARBA00022777"/>
    </source>
</evidence>
<dbReference type="SUPFAM" id="SSF158472">
    <property type="entry name" value="HAMP domain-like"/>
    <property type="match status" value="1"/>
</dbReference>
<dbReference type="PROSITE" id="PS50109">
    <property type="entry name" value="HIS_KIN"/>
    <property type="match status" value="1"/>
</dbReference>
<proteinExistence type="predicted"/>
<evidence type="ECO:0000256" key="14">
    <source>
        <dbReference type="SAM" id="Phobius"/>
    </source>
</evidence>
<evidence type="ECO:0000256" key="4">
    <source>
        <dbReference type="ARBA" id="ARBA00022475"/>
    </source>
</evidence>
<dbReference type="Pfam" id="PF00672">
    <property type="entry name" value="HAMP"/>
    <property type="match status" value="1"/>
</dbReference>
<dbReference type="Gene3D" id="6.10.340.10">
    <property type="match status" value="1"/>
</dbReference>
<keyword evidence="4" id="KW-1003">Cell membrane</keyword>
<dbReference type="Proteomes" id="UP000223060">
    <property type="component" value="Chromosome"/>
</dbReference>
<dbReference type="InterPro" id="IPR036097">
    <property type="entry name" value="HisK_dim/P_sf"/>
</dbReference>
<dbReference type="Pfam" id="PF02518">
    <property type="entry name" value="HATPase_c"/>
    <property type="match status" value="1"/>
</dbReference>
<evidence type="ECO:0000256" key="11">
    <source>
        <dbReference type="ARBA" id="ARBA00022989"/>
    </source>
</evidence>
<dbReference type="AlphaFoldDB" id="A0A1S7FVG4"/>
<dbReference type="EMBL" id="JAARRL010000013">
    <property type="protein sequence ID" value="MBC1500814.1"/>
    <property type="molecule type" value="Genomic_DNA"/>
</dbReference>
<dbReference type="GO" id="GO:0005886">
    <property type="term" value="C:plasma membrane"/>
    <property type="evidence" value="ECO:0007669"/>
    <property type="project" value="UniProtKB-SubCell"/>
</dbReference>
<dbReference type="Gene3D" id="1.10.287.130">
    <property type="match status" value="1"/>
</dbReference>
<dbReference type="EC" id="2.7.13.3" evidence="3"/>
<dbReference type="InterPro" id="IPR005467">
    <property type="entry name" value="His_kinase_dom"/>
</dbReference>
<dbReference type="InterPro" id="IPR050398">
    <property type="entry name" value="HssS/ArlS-like"/>
</dbReference>
<dbReference type="EMBL" id="CP011102">
    <property type="protein sequence ID" value="AQY51393.1"/>
    <property type="molecule type" value="Genomic_DNA"/>
</dbReference>
<evidence type="ECO:0000259" key="15">
    <source>
        <dbReference type="PROSITE" id="PS50109"/>
    </source>
</evidence>
<dbReference type="InterPro" id="IPR036890">
    <property type="entry name" value="HATPase_C_sf"/>
</dbReference>
<dbReference type="PROSITE" id="PS50885">
    <property type="entry name" value="HAMP"/>
    <property type="match status" value="1"/>
</dbReference>
<evidence type="ECO:0000256" key="5">
    <source>
        <dbReference type="ARBA" id="ARBA00022553"/>
    </source>
</evidence>
<dbReference type="InterPro" id="IPR003661">
    <property type="entry name" value="HisK_dim/P_dom"/>
</dbReference>
<evidence type="ECO:0000256" key="10">
    <source>
        <dbReference type="ARBA" id="ARBA00022840"/>
    </source>
</evidence>
<reference evidence="19" key="1">
    <citation type="submission" date="2015-03" db="EMBL/GenBank/DDBJ databases">
        <authorList>
            <person name="Ferrari E."/>
            <person name="Walter M.C."/>
            <person name="Huptas C."/>
            <person name="Scherer S."/>
            <person name="Mueller-Herbst S."/>
        </authorList>
    </citation>
    <scope>NUCLEOTIDE SEQUENCE [LARGE SCALE GENOMIC DNA]</scope>
    <source>
        <strain evidence="19">LWP01</strain>
    </source>
</reference>
<dbReference type="CDD" id="cd06225">
    <property type="entry name" value="HAMP"/>
    <property type="match status" value="1"/>
</dbReference>
<dbReference type="SMART" id="SM00304">
    <property type="entry name" value="HAMP"/>
    <property type="match status" value="1"/>
</dbReference>
<keyword evidence="7 14" id="KW-0812">Transmembrane</keyword>
<dbReference type="GO" id="GO:0005524">
    <property type="term" value="F:ATP binding"/>
    <property type="evidence" value="ECO:0007669"/>
    <property type="project" value="UniProtKB-KW"/>
</dbReference>
<dbReference type="GO" id="GO:0000155">
    <property type="term" value="F:phosphorelay sensor kinase activity"/>
    <property type="evidence" value="ECO:0007669"/>
    <property type="project" value="InterPro"/>
</dbReference>
<keyword evidence="5" id="KW-0597">Phosphoprotein</keyword>
<evidence type="ECO:0000259" key="16">
    <source>
        <dbReference type="PROSITE" id="PS50885"/>
    </source>
</evidence>
<protein>
    <recommendedName>
        <fullName evidence="3">histidine kinase</fullName>
        <ecNumber evidence="3">2.7.13.3</ecNumber>
    </recommendedName>
</protein>
<keyword evidence="8" id="KW-0547">Nucleotide-binding</keyword>
<name>A0A1S7FVG4_9LIST</name>
<sequence length="457" mass="52476">MSKLGRKLTWRISAVVIGVFALSILVNQFFLPKYYHYEMNQKVTQAMKEVESWSKRQIENDIWKLEAKYDVTIVSEQMTNNVDDLNEMLSLDLAKKQIALNRFWVTGDTLDELKNGAIVNKLYDQGKQKSSFLVSLNEKDGLLVVAGVSIANYSETAKIINEFNLMLMLFGSILVVALTGFLSRKITKPLEELKTVADQISKLEFGTVTVETRDELEDLATSINVMSDDLKTAHYTLLRRNKDLKYFMADLTHELKTPLALIKAYSMGIQDGLDDGTYMETIVKQTDHISAIIEELLRFSKMEADPLQLEKIQVRTLFDGLLANYQEMMGMDIRIKSAIGPEIVILADRAKLEMVFNNLITNAVKYATTDRIEIEWSERNDKLYFGIKNETTIRDPQILEHIWKPFYVREASRNKNFSGTGLGLAIVQTVMEQHDFDYGVDLREGWITFYLMFQKVE</sequence>
<dbReference type="PANTHER" id="PTHR45528:SF1">
    <property type="entry name" value="SENSOR HISTIDINE KINASE CPXA"/>
    <property type="match status" value="1"/>
</dbReference>
<evidence type="ECO:0000313" key="18">
    <source>
        <dbReference type="EMBL" id="MBC1500814.1"/>
    </source>
</evidence>
<evidence type="ECO:0000313" key="19">
    <source>
        <dbReference type="Proteomes" id="UP000223060"/>
    </source>
</evidence>
<accession>A0A1S7FVG4</accession>
<gene>
    <name evidence="18" type="ORF">HB943_09370</name>
    <name evidence="17" type="ORF">UE46_10200</name>
</gene>
<comment type="catalytic activity">
    <reaction evidence="1">
        <text>ATP + protein L-histidine = ADP + protein N-phospho-L-histidine.</text>
        <dbReference type="EC" id="2.7.13.3"/>
    </reaction>
</comment>
<keyword evidence="6" id="KW-0808">Transferase</keyword>
<evidence type="ECO:0000313" key="17">
    <source>
        <dbReference type="EMBL" id="AQY51393.1"/>
    </source>
</evidence>
<dbReference type="KEGG" id="lwi:UE46_10200"/>
<dbReference type="PANTHER" id="PTHR45528">
    <property type="entry name" value="SENSOR HISTIDINE KINASE CPXA"/>
    <property type="match status" value="1"/>
</dbReference>
<evidence type="ECO:0000256" key="3">
    <source>
        <dbReference type="ARBA" id="ARBA00012438"/>
    </source>
</evidence>
<dbReference type="InterPro" id="IPR003594">
    <property type="entry name" value="HATPase_dom"/>
</dbReference>
<keyword evidence="19" id="KW-1185">Reference proteome</keyword>
<feature type="domain" description="Histidine kinase" evidence="15">
    <location>
        <begin position="250"/>
        <end position="439"/>
    </location>
</feature>
<dbReference type="Pfam" id="PF00512">
    <property type="entry name" value="HisKA"/>
    <property type="match status" value="1"/>
</dbReference>
<reference evidence="17" key="2">
    <citation type="submission" date="2015-03" db="EMBL/GenBank/DDBJ databases">
        <authorList>
            <person name="Murphy D."/>
        </authorList>
    </citation>
    <scope>NUCLEOTIDE SEQUENCE [LARGE SCALE GENOMIC DNA]</scope>
    <source>
        <strain evidence="17">WS 4560</strain>
    </source>
</reference>
<evidence type="ECO:0000256" key="1">
    <source>
        <dbReference type="ARBA" id="ARBA00000085"/>
    </source>
</evidence>
<organism evidence="17 19">
    <name type="scientific">Listeria weihenstephanensis</name>
    <dbReference type="NCBI Taxonomy" id="1006155"/>
    <lineage>
        <taxon>Bacteria</taxon>
        <taxon>Bacillati</taxon>
        <taxon>Bacillota</taxon>
        <taxon>Bacilli</taxon>
        <taxon>Bacillales</taxon>
        <taxon>Listeriaceae</taxon>
        <taxon>Listeria</taxon>
    </lineage>
</organism>
<keyword evidence="11 14" id="KW-1133">Transmembrane helix</keyword>
<evidence type="ECO:0000313" key="20">
    <source>
        <dbReference type="Proteomes" id="UP000564536"/>
    </source>
</evidence>
<reference evidence="18 20" key="3">
    <citation type="submission" date="2020-03" db="EMBL/GenBank/DDBJ databases">
        <title>Soil Listeria distribution.</title>
        <authorList>
            <person name="Liao J."/>
            <person name="Wiedmann M."/>
        </authorList>
    </citation>
    <scope>NUCLEOTIDE SEQUENCE [LARGE SCALE GENOMIC DNA]</scope>
    <source>
        <strain evidence="18 20">FSL L7-1523</strain>
    </source>
</reference>
<evidence type="ECO:0000256" key="7">
    <source>
        <dbReference type="ARBA" id="ARBA00022692"/>
    </source>
</evidence>
<comment type="subcellular location">
    <subcellularLocation>
        <location evidence="2">Cell membrane</location>
        <topology evidence="2">Multi-pass membrane protein</topology>
    </subcellularLocation>
</comment>
<evidence type="ECO:0000256" key="6">
    <source>
        <dbReference type="ARBA" id="ARBA00022679"/>
    </source>
</evidence>
<evidence type="ECO:0000256" key="2">
    <source>
        <dbReference type="ARBA" id="ARBA00004651"/>
    </source>
</evidence>
<evidence type="ECO:0000256" key="12">
    <source>
        <dbReference type="ARBA" id="ARBA00023012"/>
    </source>
</evidence>
<evidence type="ECO:0000256" key="8">
    <source>
        <dbReference type="ARBA" id="ARBA00022741"/>
    </source>
</evidence>
<feature type="transmembrane region" description="Helical" evidence="14">
    <location>
        <begin position="163"/>
        <end position="182"/>
    </location>
</feature>
<dbReference type="SMART" id="SM00388">
    <property type="entry name" value="HisKA"/>
    <property type="match status" value="1"/>
</dbReference>
<keyword evidence="13 14" id="KW-0472">Membrane</keyword>
<keyword evidence="9 18" id="KW-0418">Kinase</keyword>
<keyword evidence="12" id="KW-0902">Two-component regulatory system</keyword>
<dbReference type="Gene3D" id="3.30.565.10">
    <property type="entry name" value="Histidine kinase-like ATPase, C-terminal domain"/>
    <property type="match status" value="1"/>
</dbReference>
<dbReference type="SMART" id="SM00387">
    <property type="entry name" value="HATPase_c"/>
    <property type="match status" value="1"/>
</dbReference>
<evidence type="ECO:0000256" key="13">
    <source>
        <dbReference type="ARBA" id="ARBA00023136"/>
    </source>
</evidence>
<dbReference type="SUPFAM" id="SSF55874">
    <property type="entry name" value="ATPase domain of HSP90 chaperone/DNA topoisomerase II/histidine kinase"/>
    <property type="match status" value="1"/>
</dbReference>
<dbReference type="RefSeq" id="WP_036061578.1">
    <property type="nucleotide sequence ID" value="NZ_CP011102.1"/>
</dbReference>
<dbReference type="SUPFAM" id="SSF47384">
    <property type="entry name" value="Homodimeric domain of signal transducing histidine kinase"/>
    <property type="match status" value="1"/>
</dbReference>
<feature type="transmembrane region" description="Helical" evidence="14">
    <location>
        <begin position="12"/>
        <end position="31"/>
    </location>
</feature>
<dbReference type="Proteomes" id="UP000564536">
    <property type="component" value="Unassembled WGS sequence"/>
</dbReference>
<keyword evidence="10" id="KW-0067">ATP-binding</keyword>
<dbReference type="CDD" id="cd00082">
    <property type="entry name" value="HisKA"/>
    <property type="match status" value="1"/>
</dbReference>
<dbReference type="InterPro" id="IPR003660">
    <property type="entry name" value="HAMP_dom"/>
</dbReference>